<accession>A0A3D0KE50</accession>
<sequence>MPSEKVIIFVPGLVAFICRIVSAMAVYRVFPNEDIYRNVYHLAAGFGRNCEELKNNVYQSIILFLGLLRTCKEPPLASLAGVEPATCRLGAGFQLFSYIIKYSFNYSLIQQNH</sequence>
<dbReference type="AlphaFoldDB" id="A0A3D0KE50"/>
<dbReference type="EMBL" id="DOTR01000032">
    <property type="protein sequence ID" value="HCA01798.1"/>
    <property type="molecule type" value="Genomic_DNA"/>
</dbReference>
<proteinExistence type="predicted"/>
<reference evidence="1" key="1">
    <citation type="journal article" date="2018" name="Nat. Biotechnol.">
        <title>A standardized bacterial taxonomy based on genome phylogeny substantially revises the tree of life.</title>
        <authorList>
            <person name="Parks D.H."/>
            <person name="Chuvochina M."/>
            <person name="Waite D.W."/>
            <person name="Rinke C."/>
            <person name="Skarshewski A."/>
            <person name="Chaumeil P.A."/>
            <person name="Hugenholtz P."/>
        </authorList>
    </citation>
    <scope>NUCLEOTIDE SEQUENCE [LARGE SCALE GENOMIC DNA]</scope>
    <source>
        <strain evidence="1">UBA11284</strain>
    </source>
</reference>
<evidence type="ECO:0000313" key="1">
    <source>
        <dbReference type="EMBL" id="HCA01798.1"/>
    </source>
</evidence>
<comment type="caution">
    <text evidence="1">The sequence shown here is derived from an EMBL/GenBank/DDBJ whole genome shotgun (WGS) entry which is preliminary data.</text>
</comment>
<protein>
    <submittedName>
        <fullName evidence="1">Uncharacterized protein</fullName>
    </submittedName>
</protein>
<name>A0A3D0KE50_9GAMM</name>
<gene>
    <name evidence="1" type="ORF">DEO68_06355</name>
</gene>
<organism evidence="1">
    <name type="scientific">Halomonas campaniensis</name>
    <dbReference type="NCBI Taxonomy" id="213554"/>
    <lineage>
        <taxon>Bacteria</taxon>
        <taxon>Pseudomonadati</taxon>
        <taxon>Pseudomonadota</taxon>
        <taxon>Gammaproteobacteria</taxon>
        <taxon>Oceanospirillales</taxon>
        <taxon>Halomonadaceae</taxon>
        <taxon>Halomonas</taxon>
    </lineage>
</organism>